<dbReference type="InterPro" id="IPR033985">
    <property type="entry name" value="SusD-like_N"/>
</dbReference>
<dbReference type="PROSITE" id="PS51257">
    <property type="entry name" value="PROKAR_LIPOPROTEIN"/>
    <property type="match status" value="1"/>
</dbReference>
<evidence type="ECO:0000256" key="6">
    <source>
        <dbReference type="SAM" id="SignalP"/>
    </source>
</evidence>
<sequence>MKTKKIICRITTFASLCMALLFSACEKQLENVLINDTYSNVYWKSQSDVEAALNGTYSLFRRSLTTNQAFFVWGDLPIGKLITNDNTNQSGIYSGNFTTPYREDGVHNWTNWYRIVNLANLLIKKIPDIPESAFVEGQKKQLLGQAYFMRSLSYFYMTRVWGDVPLQIEPVETAEDAVIKGTTASSEILDLVIQDAQKASSLMSWESVEQSGRRRANKGAALALLAHATAFQNDYAKTIVYSDSLINQSGLYALQTGGTVKDLFKTATARENIFVVTAKDAENESSGNTGNLSTNSIMFITLSNIRYTGFPMATPLYFTDATRYNSLYDAPADLRRNDFFEQFDAGPVNADNAQGVNRYSLIKYANFVYRNAATFSDVRAESNIIIFRLADIMLLKAEALNYLNRDGEARAAVNTVRARSNAPALHSTLSGTALLTEILKERQRELIGEGHAYFDIVRNIWKRSGSADFRFNPSALLPWSLGGTNTNEDRFALKGYRFPIHNIALNANKEITQIPYWMGRY</sequence>
<comment type="subcellular location">
    <subcellularLocation>
        <location evidence="1">Cell outer membrane</location>
    </subcellularLocation>
</comment>
<evidence type="ECO:0000256" key="5">
    <source>
        <dbReference type="ARBA" id="ARBA00023237"/>
    </source>
</evidence>
<comment type="similarity">
    <text evidence="2">Belongs to the SusD family.</text>
</comment>
<evidence type="ECO:0000256" key="4">
    <source>
        <dbReference type="ARBA" id="ARBA00023136"/>
    </source>
</evidence>
<evidence type="ECO:0000256" key="2">
    <source>
        <dbReference type="ARBA" id="ARBA00006275"/>
    </source>
</evidence>
<dbReference type="Proteomes" id="UP001221558">
    <property type="component" value="Chromosome"/>
</dbReference>
<evidence type="ECO:0000259" key="8">
    <source>
        <dbReference type="Pfam" id="PF14322"/>
    </source>
</evidence>
<feature type="signal peptide" evidence="6">
    <location>
        <begin position="1"/>
        <end position="24"/>
    </location>
</feature>
<feature type="domain" description="RagB/SusD" evidence="7">
    <location>
        <begin position="349"/>
        <end position="517"/>
    </location>
</feature>
<dbReference type="RefSeq" id="WP_274268339.1">
    <property type="nucleotide sequence ID" value="NZ_CP117880.1"/>
</dbReference>
<name>A0ABY7WMI9_9SPHI</name>
<proteinExistence type="inferred from homology"/>
<evidence type="ECO:0000313" key="9">
    <source>
        <dbReference type="EMBL" id="WDF69626.1"/>
    </source>
</evidence>
<keyword evidence="5" id="KW-0998">Cell outer membrane</keyword>
<dbReference type="Gene3D" id="1.25.40.390">
    <property type="match status" value="1"/>
</dbReference>
<dbReference type="SUPFAM" id="SSF48452">
    <property type="entry name" value="TPR-like"/>
    <property type="match status" value="1"/>
</dbReference>
<evidence type="ECO:0000256" key="3">
    <source>
        <dbReference type="ARBA" id="ARBA00022729"/>
    </source>
</evidence>
<keyword evidence="3 6" id="KW-0732">Signal</keyword>
<protein>
    <submittedName>
        <fullName evidence="9">RagB/SusD family nutrient uptake outer membrane protein</fullName>
    </submittedName>
</protein>
<dbReference type="Pfam" id="PF14322">
    <property type="entry name" value="SusD-like_3"/>
    <property type="match status" value="1"/>
</dbReference>
<feature type="chain" id="PRO_5046683609" evidence="6">
    <location>
        <begin position="25"/>
        <end position="521"/>
    </location>
</feature>
<accession>A0ABY7WMI9</accession>
<dbReference type="InterPro" id="IPR012944">
    <property type="entry name" value="SusD_RagB_dom"/>
</dbReference>
<organism evidence="9 10">
    <name type="scientific">Sphingobacterium oryzagri</name>
    <dbReference type="NCBI Taxonomy" id="3025669"/>
    <lineage>
        <taxon>Bacteria</taxon>
        <taxon>Pseudomonadati</taxon>
        <taxon>Bacteroidota</taxon>
        <taxon>Sphingobacteriia</taxon>
        <taxon>Sphingobacteriales</taxon>
        <taxon>Sphingobacteriaceae</taxon>
        <taxon>Sphingobacterium</taxon>
    </lineage>
</organism>
<evidence type="ECO:0000259" key="7">
    <source>
        <dbReference type="Pfam" id="PF07980"/>
    </source>
</evidence>
<evidence type="ECO:0000313" key="10">
    <source>
        <dbReference type="Proteomes" id="UP001221558"/>
    </source>
</evidence>
<dbReference type="Pfam" id="PF07980">
    <property type="entry name" value="SusD_RagB"/>
    <property type="match status" value="1"/>
</dbReference>
<dbReference type="EMBL" id="CP117880">
    <property type="protein sequence ID" value="WDF69626.1"/>
    <property type="molecule type" value="Genomic_DNA"/>
</dbReference>
<dbReference type="CDD" id="cd08977">
    <property type="entry name" value="SusD"/>
    <property type="match status" value="1"/>
</dbReference>
<dbReference type="InterPro" id="IPR011990">
    <property type="entry name" value="TPR-like_helical_dom_sf"/>
</dbReference>
<keyword evidence="10" id="KW-1185">Reference proteome</keyword>
<feature type="domain" description="SusD-like N-terminal" evidence="8">
    <location>
        <begin position="99"/>
        <end position="227"/>
    </location>
</feature>
<gene>
    <name evidence="9" type="ORF">PQ465_04415</name>
</gene>
<evidence type="ECO:0000256" key="1">
    <source>
        <dbReference type="ARBA" id="ARBA00004442"/>
    </source>
</evidence>
<reference evidence="9 10" key="1">
    <citation type="submission" date="2023-02" db="EMBL/GenBank/DDBJ databases">
        <title>Genome sequence of Sphingobacterium sp. KACC 22765.</title>
        <authorList>
            <person name="Kim S."/>
            <person name="Heo J."/>
            <person name="Kwon S.-W."/>
        </authorList>
    </citation>
    <scope>NUCLEOTIDE SEQUENCE [LARGE SCALE GENOMIC DNA]</scope>
    <source>
        <strain evidence="9 10">KACC 22765</strain>
    </source>
</reference>
<keyword evidence="4" id="KW-0472">Membrane</keyword>